<accession>A0A0C3EA21</accession>
<keyword evidence="3" id="KW-1185">Reference proteome</keyword>
<reference evidence="2 3" key="1">
    <citation type="submission" date="2014-04" db="EMBL/GenBank/DDBJ databases">
        <authorList>
            <consortium name="DOE Joint Genome Institute"/>
            <person name="Kuo A."/>
            <person name="Kohler A."/>
            <person name="Nagy L.G."/>
            <person name="Floudas D."/>
            <person name="Copeland A."/>
            <person name="Barry K.W."/>
            <person name="Cichocki N."/>
            <person name="Veneault-Fourrey C."/>
            <person name="LaButti K."/>
            <person name="Lindquist E.A."/>
            <person name="Lipzen A."/>
            <person name="Lundell T."/>
            <person name="Morin E."/>
            <person name="Murat C."/>
            <person name="Sun H."/>
            <person name="Tunlid A."/>
            <person name="Henrissat B."/>
            <person name="Grigoriev I.V."/>
            <person name="Hibbett D.S."/>
            <person name="Martin F."/>
            <person name="Nordberg H.P."/>
            <person name="Cantor M.N."/>
            <person name="Hua S.X."/>
        </authorList>
    </citation>
    <scope>NUCLEOTIDE SEQUENCE [LARGE SCALE GENOMIC DNA]</scope>
    <source>
        <strain evidence="2 3">Foug A</strain>
    </source>
</reference>
<dbReference type="InParanoid" id="A0A0C3EA21"/>
<keyword evidence="1" id="KW-0472">Membrane</keyword>
<evidence type="ECO:0000313" key="2">
    <source>
        <dbReference type="EMBL" id="KIM64841.1"/>
    </source>
</evidence>
<feature type="transmembrane region" description="Helical" evidence="1">
    <location>
        <begin position="21"/>
        <end position="43"/>
    </location>
</feature>
<evidence type="ECO:0000313" key="3">
    <source>
        <dbReference type="Proteomes" id="UP000053989"/>
    </source>
</evidence>
<reference evidence="3" key="2">
    <citation type="submission" date="2015-01" db="EMBL/GenBank/DDBJ databases">
        <title>Evolutionary Origins and Diversification of the Mycorrhizal Mutualists.</title>
        <authorList>
            <consortium name="DOE Joint Genome Institute"/>
            <consortium name="Mycorrhizal Genomics Consortium"/>
            <person name="Kohler A."/>
            <person name="Kuo A."/>
            <person name="Nagy L.G."/>
            <person name="Floudas D."/>
            <person name="Copeland A."/>
            <person name="Barry K.W."/>
            <person name="Cichocki N."/>
            <person name="Veneault-Fourrey C."/>
            <person name="LaButti K."/>
            <person name="Lindquist E.A."/>
            <person name="Lipzen A."/>
            <person name="Lundell T."/>
            <person name="Morin E."/>
            <person name="Murat C."/>
            <person name="Riley R."/>
            <person name="Ohm R."/>
            <person name="Sun H."/>
            <person name="Tunlid A."/>
            <person name="Henrissat B."/>
            <person name="Grigoriev I.V."/>
            <person name="Hibbett D.S."/>
            <person name="Martin F."/>
        </authorList>
    </citation>
    <scope>NUCLEOTIDE SEQUENCE [LARGE SCALE GENOMIC DNA]</scope>
    <source>
        <strain evidence="3">Foug A</strain>
    </source>
</reference>
<protein>
    <submittedName>
        <fullName evidence="2">Uncharacterized protein</fullName>
    </submittedName>
</protein>
<proteinExistence type="predicted"/>
<organism evidence="2 3">
    <name type="scientific">Scleroderma citrinum Foug A</name>
    <dbReference type="NCBI Taxonomy" id="1036808"/>
    <lineage>
        <taxon>Eukaryota</taxon>
        <taxon>Fungi</taxon>
        <taxon>Dikarya</taxon>
        <taxon>Basidiomycota</taxon>
        <taxon>Agaricomycotina</taxon>
        <taxon>Agaricomycetes</taxon>
        <taxon>Agaricomycetidae</taxon>
        <taxon>Boletales</taxon>
        <taxon>Sclerodermatineae</taxon>
        <taxon>Sclerodermataceae</taxon>
        <taxon>Scleroderma</taxon>
    </lineage>
</organism>
<dbReference type="Proteomes" id="UP000053989">
    <property type="component" value="Unassembled WGS sequence"/>
</dbReference>
<feature type="transmembrane region" description="Helical" evidence="1">
    <location>
        <begin position="187"/>
        <end position="207"/>
    </location>
</feature>
<dbReference type="Pfam" id="PF06912">
    <property type="entry name" value="DUF1275"/>
    <property type="match status" value="1"/>
</dbReference>
<keyword evidence="1" id="KW-0812">Transmembrane</keyword>
<dbReference type="HOGENOM" id="CLU_111683_0_0_1"/>
<feature type="transmembrane region" description="Helical" evidence="1">
    <location>
        <begin position="105"/>
        <end position="123"/>
    </location>
</feature>
<feature type="transmembrane region" description="Helical" evidence="1">
    <location>
        <begin position="64"/>
        <end position="85"/>
    </location>
</feature>
<dbReference type="InterPro" id="IPR010699">
    <property type="entry name" value="DUF1275"/>
</dbReference>
<gene>
    <name evidence="2" type="ORF">SCLCIDRAFT_597260</name>
</gene>
<dbReference type="EMBL" id="KN822026">
    <property type="protein sequence ID" value="KIM64841.1"/>
    <property type="molecule type" value="Genomic_DNA"/>
</dbReference>
<sequence length="215" mass="23878">MSPLSPTIVLHSNDFSLSNDVITYLAMVCIPNCPLLRSLLLHWHSFIGTFVGRLGDKLGCKTRLWMSLGTFIWTLFTMGAAIAIWKSGQPSIAYGRTNPAWTNTLSFVCVGFMSASMGLQGIMGKRMNTQFTTTVVLTTTWCELMTEPQLFHFRRLVVVCDHKVMAILFLILGGFSSRAILDKVGSAGTLGIATAFRFIISLWWFFVPAKKAPKN</sequence>
<keyword evidence="1" id="KW-1133">Transmembrane helix</keyword>
<name>A0A0C3EA21_9AGAM</name>
<dbReference type="OrthoDB" id="2687081at2759"/>
<feature type="transmembrane region" description="Helical" evidence="1">
    <location>
        <begin position="164"/>
        <end position="181"/>
    </location>
</feature>
<dbReference type="PANTHER" id="PTHR37488">
    <property type="entry name" value="DUF1275 DOMAIN-CONTAINING PROTEIN"/>
    <property type="match status" value="1"/>
</dbReference>
<evidence type="ECO:0000256" key="1">
    <source>
        <dbReference type="SAM" id="Phobius"/>
    </source>
</evidence>
<dbReference type="AlphaFoldDB" id="A0A0C3EA21"/>
<dbReference type="PANTHER" id="PTHR37488:SF2">
    <property type="entry name" value="DUF1275 DOMAIN-CONTAINING PROTEIN"/>
    <property type="match status" value="1"/>
</dbReference>